<accession>A0AAV4S5K0</accession>
<sequence length="110" mass="12722">MPDTRLYPPFKDLPCLAQATDLSCRAREKCHSAWMLDKRFCHQGASETKFGQAPFRIFPIHRQVVDVTLKWTTRIFEICSPYTFLSSASAFSIKVHSDFSKRFTRVLNCS</sequence>
<evidence type="ECO:0000313" key="2">
    <source>
        <dbReference type="Proteomes" id="UP001054837"/>
    </source>
</evidence>
<keyword evidence="2" id="KW-1185">Reference proteome</keyword>
<dbReference type="Proteomes" id="UP001054837">
    <property type="component" value="Unassembled WGS sequence"/>
</dbReference>
<gene>
    <name evidence="1" type="ORF">CDAR_533681</name>
</gene>
<name>A0AAV4S5K0_9ARAC</name>
<dbReference type="EMBL" id="BPLQ01007314">
    <property type="protein sequence ID" value="GIY29415.1"/>
    <property type="molecule type" value="Genomic_DNA"/>
</dbReference>
<reference evidence="1 2" key="1">
    <citation type="submission" date="2021-06" db="EMBL/GenBank/DDBJ databases">
        <title>Caerostris darwini draft genome.</title>
        <authorList>
            <person name="Kono N."/>
            <person name="Arakawa K."/>
        </authorList>
    </citation>
    <scope>NUCLEOTIDE SEQUENCE [LARGE SCALE GENOMIC DNA]</scope>
</reference>
<dbReference type="AlphaFoldDB" id="A0AAV4S5K0"/>
<protein>
    <submittedName>
        <fullName evidence="1">Uncharacterized protein</fullName>
    </submittedName>
</protein>
<comment type="caution">
    <text evidence="1">The sequence shown here is derived from an EMBL/GenBank/DDBJ whole genome shotgun (WGS) entry which is preliminary data.</text>
</comment>
<organism evidence="1 2">
    <name type="scientific">Caerostris darwini</name>
    <dbReference type="NCBI Taxonomy" id="1538125"/>
    <lineage>
        <taxon>Eukaryota</taxon>
        <taxon>Metazoa</taxon>
        <taxon>Ecdysozoa</taxon>
        <taxon>Arthropoda</taxon>
        <taxon>Chelicerata</taxon>
        <taxon>Arachnida</taxon>
        <taxon>Araneae</taxon>
        <taxon>Araneomorphae</taxon>
        <taxon>Entelegynae</taxon>
        <taxon>Araneoidea</taxon>
        <taxon>Araneidae</taxon>
        <taxon>Caerostris</taxon>
    </lineage>
</organism>
<evidence type="ECO:0000313" key="1">
    <source>
        <dbReference type="EMBL" id="GIY29415.1"/>
    </source>
</evidence>
<proteinExistence type="predicted"/>